<evidence type="ECO:0000313" key="3">
    <source>
        <dbReference type="Proteomes" id="UP000666240"/>
    </source>
</evidence>
<accession>A0A8J7R313</accession>
<name>A0A8J7R313_9HYPH</name>
<comment type="caution">
    <text evidence="2">The sequence shown here is derived from an EMBL/GenBank/DDBJ whole genome shotgun (WGS) entry which is preliminary data.</text>
</comment>
<gene>
    <name evidence="2" type="ORF">J5Y06_12865</name>
</gene>
<dbReference type="Proteomes" id="UP000666240">
    <property type="component" value="Unassembled WGS sequence"/>
</dbReference>
<proteinExistence type="predicted"/>
<reference evidence="2" key="1">
    <citation type="submission" date="2021-03" db="EMBL/GenBank/DDBJ databases">
        <title>Genome sequencing and assembly of Tianweitania sediminis.</title>
        <authorList>
            <person name="Chhetri G."/>
        </authorList>
    </citation>
    <scope>NUCLEOTIDE SEQUENCE</scope>
    <source>
        <strain evidence="2">Z8</strain>
    </source>
</reference>
<dbReference type="AlphaFoldDB" id="A0A8J7R313"/>
<dbReference type="RefSeq" id="WP_209335590.1">
    <property type="nucleotide sequence ID" value="NZ_JAGIYY010000004.1"/>
</dbReference>
<feature type="coiled-coil region" evidence="1">
    <location>
        <begin position="65"/>
        <end position="92"/>
    </location>
</feature>
<protein>
    <submittedName>
        <fullName evidence="2">Uncharacterized protein</fullName>
    </submittedName>
</protein>
<sequence>MTRSEIEAALATIDIAAADLRLTEAEARRERLLLETDDDAPVLAAEAAIAAARIDRDRQIARKAVLEAQLEIATAAEERDALQARHDAVKAKVDHVVRRLREEYPALAKSIIAIAEAEHEADEAVSFLNEALVGVPDAPPFLQTASERVWGDTFLHAFRFREALSLPATDCNPAHGAAAAFITKEAAYALGGVGTPQPVPVHSYS</sequence>
<keyword evidence="1" id="KW-0175">Coiled coil</keyword>
<organism evidence="2 3">
    <name type="scientific">Tianweitania sediminis</name>
    <dbReference type="NCBI Taxonomy" id="1502156"/>
    <lineage>
        <taxon>Bacteria</taxon>
        <taxon>Pseudomonadati</taxon>
        <taxon>Pseudomonadota</taxon>
        <taxon>Alphaproteobacteria</taxon>
        <taxon>Hyphomicrobiales</taxon>
        <taxon>Phyllobacteriaceae</taxon>
        <taxon>Tianweitania</taxon>
    </lineage>
</organism>
<dbReference type="EMBL" id="JAGIYY010000004">
    <property type="protein sequence ID" value="MBP0439546.1"/>
    <property type="molecule type" value="Genomic_DNA"/>
</dbReference>
<evidence type="ECO:0000256" key="1">
    <source>
        <dbReference type="SAM" id="Coils"/>
    </source>
</evidence>
<keyword evidence="3" id="KW-1185">Reference proteome</keyword>
<evidence type="ECO:0000313" key="2">
    <source>
        <dbReference type="EMBL" id="MBP0439546.1"/>
    </source>
</evidence>